<keyword evidence="2" id="KW-1185">Reference proteome</keyword>
<reference evidence="1 2" key="1">
    <citation type="journal article" date="2022" name="Plant J.">
        <title>Chromosome-level genome of Camellia lanceoleosa provides a valuable resource for understanding genome evolution and self-incompatibility.</title>
        <authorList>
            <person name="Gong W."/>
            <person name="Xiao S."/>
            <person name="Wang L."/>
            <person name="Liao Z."/>
            <person name="Chang Y."/>
            <person name="Mo W."/>
            <person name="Hu G."/>
            <person name="Li W."/>
            <person name="Zhao G."/>
            <person name="Zhu H."/>
            <person name="Hu X."/>
            <person name="Ji K."/>
            <person name="Xiang X."/>
            <person name="Song Q."/>
            <person name="Yuan D."/>
            <person name="Jin S."/>
            <person name="Zhang L."/>
        </authorList>
    </citation>
    <scope>NUCLEOTIDE SEQUENCE [LARGE SCALE GENOMIC DNA]</scope>
    <source>
        <strain evidence="1">SQ_2022a</strain>
    </source>
</reference>
<sequence>MYRLGGDGMEVAVGGEKGFGKLERRTVGSEFCPGHLALPDSDLACGGNEEWKKNADTHKMSSEEVKKAGVDSSKRPPGHNPGEVLHQRRKLPFSPYTMALGGFLIVATLGYFTLYAKKKPEASAGDVAKVATGTAKPEDTHPRK</sequence>
<dbReference type="Proteomes" id="UP001060215">
    <property type="component" value="Chromosome 14"/>
</dbReference>
<gene>
    <name evidence="1" type="ORF">LOK49_LG13G02773</name>
</gene>
<evidence type="ECO:0000313" key="1">
    <source>
        <dbReference type="EMBL" id="KAI7987199.1"/>
    </source>
</evidence>
<protein>
    <submittedName>
        <fullName evidence="1">Uncharacterized protein</fullName>
    </submittedName>
</protein>
<accession>A0ACC0FFR9</accession>
<dbReference type="EMBL" id="CM045771">
    <property type="protein sequence ID" value="KAI7987199.1"/>
    <property type="molecule type" value="Genomic_DNA"/>
</dbReference>
<proteinExistence type="predicted"/>
<comment type="caution">
    <text evidence="1">The sequence shown here is derived from an EMBL/GenBank/DDBJ whole genome shotgun (WGS) entry which is preliminary data.</text>
</comment>
<organism evidence="1 2">
    <name type="scientific">Camellia lanceoleosa</name>
    <dbReference type="NCBI Taxonomy" id="1840588"/>
    <lineage>
        <taxon>Eukaryota</taxon>
        <taxon>Viridiplantae</taxon>
        <taxon>Streptophyta</taxon>
        <taxon>Embryophyta</taxon>
        <taxon>Tracheophyta</taxon>
        <taxon>Spermatophyta</taxon>
        <taxon>Magnoliopsida</taxon>
        <taxon>eudicotyledons</taxon>
        <taxon>Gunneridae</taxon>
        <taxon>Pentapetalae</taxon>
        <taxon>asterids</taxon>
        <taxon>Ericales</taxon>
        <taxon>Theaceae</taxon>
        <taxon>Camellia</taxon>
    </lineage>
</organism>
<name>A0ACC0FFR9_9ERIC</name>
<evidence type="ECO:0000313" key="2">
    <source>
        <dbReference type="Proteomes" id="UP001060215"/>
    </source>
</evidence>